<feature type="region of interest" description="Disordered" evidence="9">
    <location>
        <begin position="284"/>
        <end position="336"/>
    </location>
</feature>
<evidence type="ECO:0000256" key="2">
    <source>
        <dbReference type="ARBA" id="ARBA00022723"/>
    </source>
</evidence>
<evidence type="ECO:0000256" key="9">
    <source>
        <dbReference type="SAM" id="MobiDB-lite"/>
    </source>
</evidence>
<evidence type="ECO:0000256" key="7">
    <source>
        <dbReference type="ARBA" id="ARBA00023242"/>
    </source>
</evidence>
<dbReference type="Gene3D" id="4.10.280.10">
    <property type="entry name" value="Helix-loop-helix DNA-binding domain"/>
    <property type="match status" value="1"/>
</dbReference>
<evidence type="ECO:0000256" key="6">
    <source>
        <dbReference type="ARBA" id="ARBA00023163"/>
    </source>
</evidence>
<dbReference type="Pfam" id="PF04500">
    <property type="entry name" value="FLYWCH"/>
    <property type="match status" value="1"/>
</dbReference>
<evidence type="ECO:0000256" key="5">
    <source>
        <dbReference type="ARBA" id="ARBA00023015"/>
    </source>
</evidence>
<comment type="subcellular location">
    <subcellularLocation>
        <location evidence="1">Nucleus</location>
    </subcellularLocation>
</comment>
<evidence type="ECO:0000256" key="1">
    <source>
        <dbReference type="ARBA" id="ARBA00004123"/>
    </source>
</evidence>
<dbReference type="Proteomes" id="UP001201812">
    <property type="component" value="Unassembled WGS sequence"/>
</dbReference>
<comment type="caution">
    <text evidence="11">The sequence shown here is derived from an EMBL/GenBank/DDBJ whole genome shotgun (WGS) entry which is preliminary data.</text>
</comment>
<dbReference type="GO" id="GO:0046983">
    <property type="term" value="F:protein dimerization activity"/>
    <property type="evidence" value="ECO:0007669"/>
    <property type="project" value="InterPro"/>
</dbReference>
<gene>
    <name evidence="11" type="ORF">DdX_21274</name>
</gene>
<name>A0AAD4MFT9_9BILA</name>
<evidence type="ECO:0000256" key="8">
    <source>
        <dbReference type="SAM" id="Coils"/>
    </source>
</evidence>
<sequence length="525" mass="59487">MAYRSFIDYFPQSINDTEDDSEESSESESDCQDQPRERDQLIWSTTNNGNKRPFYQLYPFHLDYSKSGKNYWKCDKCKDGCKARLHTISETNELLRFIGHSLHQAHNHSVDPIALPLAQVKSTLNEMTRERAKNVSNLSTCNQHMNSCGLSPQSNCLGFKRPLKEKRRREKVNSCLEELKELLLQCNLGNSAKLDKTDILQMTVIRMTELQQENRRLLQQVQQLCQSNNEQAYLDAVQEGLSVFTTATSDALLRMPMPAPLNTLGYRQMLHDEVIGRLNAHISGQSKMTQNPSIDDSRSLPSGLGSIPGSQQSSPVSFSIHTPPDSFHSTPEPAIPQLPFHVSSDPQYDHLAHMNLVSQAQPITVFQSVSPPFSIYGQVPYHQTSPGFHFSGCSADSLLPSPVIVPSSRANIATSNDYLLHSRQNNYPQAMFPNIPESSDASNMATSNDYSWISRQVLKRKAVELSRQILWRRILTTPDTNERDKQVRLAGKEKKKMRMHTVNSLPTWLDFSRQRSPMILGYTNC</sequence>
<evidence type="ECO:0000256" key="4">
    <source>
        <dbReference type="ARBA" id="ARBA00022833"/>
    </source>
</evidence>
<dbReference type="GO" id="GO:0005634">
    <property type="term" value="C:nucleus"/>
    <property type="evidence" value="ECO:0007669"/>
    <property type="project" value="UniProtKB-SubCell"/>
</dbReference>
<evidence type="ECO:0000256" key="3">
    <source>
        <dbReference type="ARBA" id="ARBA00022771"/>
    </source>
</evidence>
<dbReference type="EMBL" id="JAKKPZ010000772">
    <property type="protein sequence ID" value="KAI1692410.1"/>
    <property type="molecule type" value="Genomic_DNA"/>
</dbReference>
<dbReference type="InterPro" id="IPR011598">
    <property type="entry name" value="bHLH_dom"/>
</dbReference>
<organism evidence="11 12">
    <name type="scientific">Ditylenchus destructor</name>
    <dbReference type="NCBI Taxonomy" id="166010"/>
    <lineage>
        <taxon>Eukaryota</taxon>
        <taxon>Metazoa</taxon>
        <taxon>Ecdysozoa</taxon>
        <taxon>Nematoda</taxon>
        <taxon>Chromadorea</taxon>
        <taxon>Rhabditida</taxon>
        <taxon>Tylenchina</taxon>
        <taxon>Tylenchomorpha</taxon>
        <taxon>Sphaerularioidea</taxon>
        <taxon>Anguinidae</taxon>
        <taxon>Anguininae</taxon>
        <taxon>Ditylenchus</taxon>
    </lineage>
</organism>
<dbReference type="SMART" id="SM00353">
    <property type="entry name" value="HLH"/>
    <property type="match status" value="1"/>
</dbReference>
<dbReference type="SUPFAM" id="SSF47459">
    <property type="entry name" value="HLH, helix-loop-helix DNA-binding domain"/>
    <property type="match status" value="1"/>
</dbReference>
<keyword evidence="4" id="KW-0862">Zinc</keyword>
<evidence type="ECO:0000313" key="11">
    <source>
        <dbReference type="EMBL" id="KAI1692410.1"/>
    </source>
</evidence>
<keyword evidence="6" id="KW-0804">Transcription</keyword>
<keyword evidence="3" id="KW-0863">Zinc-finger</keyword>
<accession>A0AAD4MFT9</accession>
<keyword evidence="11" id="KW-0238">DNA-binding</keyword>
<keyword evidence="2" id="KW-0479">Metal-binding</keyword>
<keyword evidence="7" id="KW-0539">Nucleus</keyword>
<dbReference type="PROSITE" id="PS50888">
    <property type="entry name" value="BHLH"/>
    <property type="match status" value="1"/>
</dbReference>
<feature type="compositionally biased region" description="Polar residues" evidence="9">
    <location>
        <begin position="284"/>
        <end position="294"/>
    </location>
</feature>
<dbReference type="GO" id="GO:0008270">
    <property type="term" value="F:zinc ion binding"/>
    <property type="evidence" value="ECO:0007669"/>
    <property type="project" value="UniProtKB-KW"/>
</dbReference>
<dbReference type="InterPro" id="IPR007588">
    <property type="entry name" value="Znf_FLYWCH"/>
</dbReference>
<dbReference type="PANTHER" id="PTHR10985">
    <property type="entry name" value="BASIC HELIX-LOOP-HELIX TRANSCRIPTION FACTOR, HES-RELATED"/>
    <property type="match status" value="1"/>
</dbReference>
<feature type="compositionally biased region" description="Low complexity" evidence="9">
    <location>
        <begin position="299"/>
        <end position="317"/>
    </location>
</feature>
<dbReference type="InterPro" id="IPR050370">
    <property type="entry name" value="HES_HEY"/>
</dbReference>
<keyword evidence="8" id="KW-0175">Coiled coil</keyword>
<protein>
    <submittedName>
        <fullName evidence="11">Helix-loop-helix DNA-binding domain-containing protein</fullName>
    </submittedName>
</protein>
<keyword evidence="12" id="KW-1185">Reference proteome</keyword>
<evidence type="ECO:0000259" key="10">
    <source>
        <dbReference type="PROSITE" id="PS50888"/>
    </source>
</evidence>
<feature type="domain" description="BHLH" evidence="10">
    <location>
        <begin position="156"/>
        <end position="210"/>
    </location>
</feature>
<keyword evidence="5" id="KW-0805">Transcription regulation</keyword>
<dbReference type="Gene3D" id="2.20.25.240">
    <property type="match status" value="1"/>
</dbReference>
<dbReference type="AlphaFoldDB" id="A0AAD4MFT9"/>
<dbReference type="InterPro" id="IPR036638">
    <property type="entry name" value="HLH_DNA-bd_sf"/>
</dbReference>
<feature type="coiled-coil region" evidence="8">
    <location>
        <begin position="200"/>
        <end position="227"/>
    </location>
</feature>
<proteinExistence type="predicted"/>
<dbReference type="Pfam" id="PF00010">
    <property type="entry name" value="HLH"/>
    <property type="match status" value="1"/>
</dbReference>
<evidence type="ECO:0000313" key="12">
    <source>
        <dbReference type="Proteomes" id="UP001201812"/>
    </source>
</evidence>
<reference evidence="11" key="1">
    <citation type="submission" date="2022-01" db="EMBL/GenBank/DDBJ databases">
        <title>Genome Sequence Resource for Two Populations of Ditylenchus destructor, the Migratory Endoparasitic Phytonematode.</title>
        <authorList>
            <person name="Zhang H."/>
            <person name="Lin R."/>
            <person name="Xie B."/>
        </authorList>
    </citation>
    <scope>NUCLEOTIDE SEQUENCE</scope>
    <source>
        <strain evidence="11">BazhouSP</strain>
    </source>
</reference>
<feature type="compositionally biased region" description="Acidic residues" evidence="9">
    <location>
        <begin position="16"/>
        <end position="31"/>
    </location>
</feature>
<dbReference type="GO" id="GO:0003677">
    <property type="term" value="F:DNA binding"/>
    <property type="evidence" value="ECO:0007669"/>
    <property type="project" value="UniProtKB-KW"/>
</dbReference>
<feature type="region of interest" description="Disordered" evidence="9">
    <location>
        <begin position="12"/>
        <end position="37"/>
    </location>
</feature>